<dbReference type="Proteomes" id="UP000271573">
    <property type="component" value="Chromosome"/>
</dbReference>
<protein>
    <submittedName>
        <fullName evidence="1">Uncharacterized protein</fullName>
    </submittedName>
</protein>
<evidence type="ECO:0000313" key="1">
    <source>
        <dbReference type="EMBL" id="BBH15767.1"/>
    </source>
</evidence>
<keyword evidence="2" id="KW-1185">Reference proteome</keyword>
<proteinExistence type="predicted"/>
<dbReference type="EMBL" id="AP019307">
    <property type="protein sequence ID" value="BBH15767.1"/>
    <property type="molecule type" value="Genomic_DNA"/>
</dbReference>
<name>A0A3G9IAJ7_9ACTN</name>
<reference evidence="1 2" key="1">
    <citation type="submission" date="2018-11" db="EMBL/GenBank/DDBJ databases">
        <title>Complete genome sequence of Nocardioides baekrokdamisoli strain KCTC 39748.</title>
        <authorList>
            <person name="Kang S.W."/>
            <person name="Lee K.C."/>
            <person name="Kim K.K."/>
            <person name="Kim J.S."/>
            <person name="Kim D.S."/>
            <person name="Ko S.H."/>
            <person name="Yang S.H."/>
            <person name="Shin Y.K."/>
            <person name="Lee J.S."/>
        </authorList>
    </citation>
    <scope>NUCLEOTIDE SEQUENCE [LARGE SCALE GENOMIC DNA]</scope>
    <source>
        <strain evidence="1 2">KCTC 39748</strain>
    </source>
</reference>
<organism evidence="1 2">
    <name type="scientific">Nocardioides baekrokdamisoli</name>
    <dbReference type="NCBI Taxonomy" id="1804624"/>
    <lineage>
        <taxon>Bacteria</taxon>
        <taxon>Bacillati</taxon>
        <taxon>Actinomycetota</taxon>
        <taxon>Actinomycetes</taxon>
        <taxon>Propionibacteriales</taxon>
        <taxon>Nocardioidaceae</taxon>
        <taxon>Nocardioides</taxon>
    </lineage>
</organism>
<evidence type="ECO:0000313" key="2">
    <source>
        <dbReference type="Proteomes" id="UP000271573"/>
    </source>
</evidence>
<dbReference type="AlphaFoldDB" id="A0A3G9IAJ7"/>
<gene>
    <name evidence="1" type="ORF">Back2_00540</name>
</gene>
<dbReference type="KEGG" id="nbe:Back2_00540"/>
<accession>A0A3G9IAJ7</accession>
<sequence>MAVEGLLQKLAFRVSLACSLTASVFKPEIRQHLRDVGVLLSRGARREERAEKRAWAAELDNRQNCRRVPAVLNEWDAAAYLGLRPWVLMRLRRAGRGPTYFRADRWTFCRYAVEELDNWKAARAGE</sequence>